<evidence type="ECO:0000313" key="2">
    <source>
        <dbReference type="EMBL" id="RFA36514.1"/>
    </source>
</evidence>
<sequence length="215" mass="24149">MGDEMDASPSHGVTMRQTFGYETKVKEKEASTMEVKLIGIDLAKSVFQLCAVNQAGQVVFNRAVKRDRLLAVLRQHPAVPLVMEACYSAHHWGRTFQALGHPVRLIPPQHVKPFVRVNKNDAGDALAICEAAQRPGLHCVPVKSVAQQDLQLLHRLRQRSVRQRTQLANQMRGLAAEYGVVFPKQLNPLGRWVVQPKARRGHNNRTTYPGFCGYR</sequence>
<dbReference type="InterPro" id="IPR047650">
    <property type="entry name" value="Transpos_IS110"/>
</dbReference>
<comment type="caution">
    <text evidence="2">The sequence shown here is derived from an EMBL/GenBank/DDBJ whole genome shotgun (WGS) entry which is preliminary data.</text>
</comment>
<evidence type="ECO:0000313" key="3">
    <source>
        <dbReference type="Proteomes" id="UP000256763"/>
    </source>
</evidence>
<dbReference type="EMBL" id="NFZW01000009">
    <property type="protein sequence ID" value="RFA36514.1"/>
    <property type="molecule type" value="Genomic_DNA"/>
</dbReference>
<feature type="domain" description="Transposase IS110-like N-terminal" evidence="1">
    <location>
        <begin position="38"/>
        <end position="177"/>
    </location>
</feature>
<name>A0A3E0WU54_9GAMM</name>
<dbReference type="GO" id="GO:0004803">
    <property type="term" value="F:transposase activity"/>
    <property type="evidence" value="ECO:0007669"/>
    <property type="project" value="InterPro"/>
</dbReference>
<dbReference type="PANTHER" id="PTHR33055">
    <property type="entry name" value="TRANSPOSASE FOR INSERTION SEQUENCE ELEMENT IS1111A"/>
    <property type="match status" value="1"/>
</dbReference>
<dbReference type="PANTHER" id="PTHR33055:SF3">
    <property type="entry name" value="PUTATIVE TRANSPOSASE FOR IS117-RELATED"/>
    <property type="match status" value="1"/>
</dbReference>
<proteinExistence type="predicted"/>
<dbReference type="GO" id="GO:0003677">
    <property type="term" value="F:DNA binding"/>
    <property type="evidence" value="ECO:0007669"/>
    <property type="project" value="InterPro"/>
</dbReference>
<reference evidence="3" key="1">
    <citation type="submission" date="2017-05" db="EMBL/GenBank/DDBJ databases">
        <authorList>
            <person name="Sharma S."/>
            <person name="Sidhu C."/>
            <person name="Pinnaka A.K."/>
        </authorList>
    </citation>
    <scope>NUCLEOTIDE SEQUENCE [LARGE SCALE GENOMIC DNA]</scope>
    <source>
        <strain evidence="3">AK93</strain>
    </source>
</reference>
<dbReference type="NCBIfam" id="NF033542">
    <property type="entry name" value="transpos_IS110"/>
    <property type="match status" value="1"/>
</dbReference>
<keyword evidence="3" id="KW-1185">Reference proteome</keyword>
<dbReference type="OrthoDB" id="5289737at2"/>
<evidence type="ECO:0000259" key="1">
    <source>
        <dbReference type="Pfam" id="PF01548"/>
    </source>
</evidence>
<dbReference type="AlphaFoldDB" id="A0A3E0WU54"/>
<dbReference type="InterPro" id="IPR002525">
    <property type="entry name" value="Transp_IS110-like_N"/>
</dbReference>
<protein>
    <recommendedName>
        <fullName evidence="1">Transposase IS110-like N-terminal domain-containing protein</fullName>
    </recommendedName>
</protein>
<dbReference type="GO" id="GO:0006313">
    <property type="term" value="P:DNA transposition"/>
    <property type="evidence" value="ECO:0007669"/>
    <property type="project" value="InterPro"/>
</dbReference>
<dbReference type="Proteomes" id="UP000256763">
    <property type="component" value="Unassembled WGS sequence"/>
</dbReference>
<gene>
    <name evidence="2" type="ORF">CAL65_11135</name>
</gene>
<organism evidence="2 3">
    <name type="scientific">Alkalilimnicola ehrlichii</name>
    <dbReference type="NCBI Taxonomy" id="351052"/>
    <lineage>
        <taxon>Bacteria</taxon>
        <taxon>Pseudomonadati</taxon>
        <taxon>Pseudomonadota</taxon>
        <taxon>Gammaproteobacteria</taxon>
        <taxon>Chromatiales</taxon>
        <taxon>Ectothiorhodospiraceae</taxon>
        <taxon>Alkalilimnicola</taxon>
    </lineage>
</organism>
<dbReference type="Pfam" id="PF01548">
    <property type="entry name" value="DEDD_Tnp_IS110"/>
    <property type="match status" value="1"/>
</dbReference>
<accession>A0A3E0WU54</accession>